<evidence type="ECO:0000313" key="3">
    <source>
        <dbReference type="EMBL" id="NJQ14095.1"/>
    </source>
</evidence>
<name>A0ABX1C916_9ACTN</name>
<dbReference type="Proteomes" id="UP000727056">
    <property type="component" value="Unassembled WGS sequence"/>
</dbReference>
<feature type="domain" description="DUF4232" evidence="2">
    <location>
        <begin position="66"/>
        <end position="191"/>
    </location>
</feature>
<dbReference type="Pfam" id="PF14016">
    <property type="entry name" value="DUF4232"/>
    <property type="match status" value="1"/>
</dbReference>
<evidence type="ECO:0000313" key="4">
    <source>
        <dbReference type="Proteomes" id="UP000727056"/>
    </source>
</evidence>
<dbReference type="RefSeq" id="WP_168086929.1">
    <property type="nucleotide sequence ID" value="NZ_BHZH01000014.1"/>
</dbReference>
<evidence type="ECO:0000259" key="2">
    <source>
        <dbReference type="Pfam" id="PF14016"/>
    </source>
</evidence>
<gene>
    <name evidence="3" type="ORF">HCN52_03855</name>
</gene>
<organism evidence="3 4">
    <name type="scientific">Streptomyces bohaiensis</name>
    <dbReference type="NCBI Taxonomy" id="1431344"/>
    <lineage>
        <taxon>Bacteria</taxon>
        <taxon>Bacillati</taxon>
        <taxon>Actinomycetota</taxon>
        <taxon>Actinomycetes</taxon>
        <taxon>Kitasatosporales</taxon>
        <taxon>Streptomycetaceae</taxon>
        <taxon>Streptomyces</taxon>
    </lineage>
</organism>
<protein>
    <submittedName>
        <fullName evidence="3">DUF4232 domain-containing protein</fullName>
    </submittedName>
</protein>
<evidence type="ECO:0000256" key="1">
    <source>
        <dbReference type="SAM" id="MobiDB-lite"/>
    </source>
</evidence>
<comment type="caution">
    <text evidence="3">The sequence shown here is derived from an EMBL/GenBank/DDBJ whole genome shotgun (WGS) entry which is preliminary data.</text>
</comment>
<sequence length="202" mass="20568">MTSQPETYTVSRRPRPDLSTLPSRAPRRVVRAVTAAAGALGLALAGTSSAGAAGSAAPAATSSENCTPAQIQAEAILWHGSVDGTRGSAEVRFSAIAGDSCTLAGYPARLSLLDARGNVVEHAQQSGGETAGEEITVSGQAMARTAISYTARAEECVEKRATAVNIQIPGTDTVLYVPFAGSEGFVVCEGTAVYGQMYSAGT</sequence>
<accession>A0ABX1C916</accession>
<feature type="compositionally biased region" description="Polar residues" evidence="1">
    <location>
        <begin position="1"/>
        <end position="10"/>
    </location>
</feature>
<feature type="region of interest" description="Disordered" evidence="1">
    <location>
        <begin position="1"/>
        <end position="23"/>
    </location>
</feature>
<dbReference type="InterPro" id="IPR025326">
    <property type="entry name" value="DUF4232"/>
</dbReference>
<keyword evidence="4" id="KW-1185">Reference proteome</keyword>
<proteinExistence type="predicted"/>
<reference evidence="3 4" key="1">
    <citation type="submission" date="2020-03" db="EMBL/GenBank/DDBJ databases">
        <title>Draft genome of Streptomyces sp. ventii, isolated from the Axial Seamount in the Pacific Ocean, and resequencing of the two type strains Streptomyces lonarensis strain NCL 716 and Streptomyces bohaiensis strain 11A07.</title>
        <authorList>
            <person name="Loughran R.M."/>
            <person name="Pfannmuller K.M."/>
            <person name="Wasson B.J."/>
            <person name="Deadmond M.C."/>
            <person name="Paddock B.E."/>
            <person name="Koyack M.J."/>
            <person name="Gallegos D.A."/>
            <person name="Mitchell E.A."/>
            <person name="Ushijima B."/>
            <person name="Saw J.H."/>
            <person name="Mcphail K.L."/>
            <person name="Videau P."/>
        </authorList>
    </citation>
    <scope>NUCLEOTIDE SEQUENCE [LARGE SCALE GENOMIC DNA]</scope>
    <source>
        <strain evidence="3 4">11A07</strain>
    </source>
</reference>
<dbReference type="EMBL" id="JAAVJC010000015">
    <property type="protein sequence ID" value="NJQ14095.1"/>
    <property type="molecule type" value="Genomic_DNA"/>
</dbReference>